<dbReference type="SUPFAM" id="SSF69360">
    <property type="entry name" value="Cell wall binding repeat"/>
    <property type="match status" value="1"/>
</dbReference>
<evidence type="ECO:0000313" key="2">
    <source>
        <dbReference type="EMBL" id="GMB87005.1"/>
    </source>
</evidence>
<evidence type="ECO:0000313" key="3">
    <source>
        <dbReference type="Proteomes" id="UP001165243"/>
    </source>
</evidence>
<dbReference type="EMBL" id="BSWK01000020">
    <property type="protein sequence ID" value="GMB87005.1"/>
    <property type="molecule type" value="Genomic_DNA"/>
</dbReference>
<dbReference type="Pfam" id="PF13529">
    <property type="entry name" value="Peptidase_C39_2"/>
    <property type="match status" value="1"/>
</dbReference>
<proteinExistence type="predicted"/>
<dbReference type="PANTHER" id="PTHR37806:SF1">
    <property type="entry name" value="PEPTIDASE C39-LIKE DOMAIN-CONTAINING PROTEIN"/>
    <property type="match status" value="1"/>
</dbReference>
<dbReference type="Gene3D" id="3.90.70.10">
    <property type="entry name" value="Cysteine proteinases"/>
    <property type="match status" value="1"/>
</dbReference>
<dbReference type="PANTHER" id="PTHR37806">
    <property type="entry name" value="LMO0724 PROTEIN"/>
    <property type="match status" value="1"/>
</dbReference>
<feature type="domain" description="Peptidase C39-like" evidence="1">
    <location>
        <begin position="106"/>
        <end position="231"/>
    </location>
</feature>
<name>A0AAV5PD73_LACDE</name>
<sequence>MNGHKYYFAANSHMLKGVQKVGKSSYLLSKSGKLQTGLKKYGRCWYFGNKQGKLQTGLKKVKKSTYNYFSPKTFRKYFKNVNTKKAYYWVSKKSGKVTGIRLNAAPIGQRPLVTGCKIVAATMMINYAGKKINKYQAAAATPRSSNPKLGFIGNPYSWSGTWIAPSGLARLVQKYLGRYKIMTGASLSALKKQVFSGHPVVTWVSWVDNFPNHALLLTGYNKSRIYYNDPWTGKKSSMTSSTFWNHYARLTWLGGNHRALSY</sequence>
<reference evidence="2" key="1">
    <citation type="submission" date="2023-04" db="EMBL/GenBank/DDBJ databases">
        <title>Draft genome sequences of Lactobacillus delbrueckii subsp. bulgaricus ME-900 and ME-901 with improved acid tolerance.</title>
        <authorList>
            <person name="Ishida T."/>
            <person name="Yamamoto E."/>
            <person name="Koizumi A."/>
            <person name="Fujiwara S."/>
            <person name="Makino S."/>
            <person name="Kano H."/>
            <person name="Kimura K."/>
        </authorList>
    </citation>
    <scope>NUCLEOTIDE SEQUENCE</scope>
    <source>
        <strain evidence="2">ME-900</strain>
    </source>
</reference>
<gene>
    <name evidence="2" type="ORF">ME0900_13780</name>
</gene>
<comment type="caution">
    <text evidence="2">The sequence shown here is derived from an EMBL/GenBank/DDBJ whole genome shotgun (WGS) entry which is preliminary data.</text>
</comment>
<dbReference type="InterPro" id="IPR039564">
    <property type="entry name" value="Peptidase_C39-like"/>
</dbReference>
<evidence type="ECO:0000259" key="1">
    <source>
        <dbReference type="Pfam" id="PF13529"/>
    </source>
</evidence>
<protein>
    <recommendedName>
        <fullName evidence="1">Peptidase C39-like domain-containing protein</fullName>
    </recommendedName>
</protein>
<accession>A0AAV5PD73</accession>
<dbReference type="Gene3D" id="2.10.270.10">
    <property type="entry name" value="Cholin Binding"/>
    <property type="match status" value="1"/>
</dbReference>
<organism evidence="2 3">
    <name type="scientific">Lactobacillus delbrueckii subsp. bulgaricus</name>
    <dbReference type="NCBI Taxonomy" id="1585"/>
    <lineage>
        <taxon>Bacteria</taxon>
        <taxon>Bacillati</taxon>
        <taxon>Bacillota</taxon>
        <taxon>Bacilli</taxon>
        <taxon>Lactobacillales</taxon>
        <taxon>Lactobacillaceae</taxon>
        <taxon>Lactobacillus</taxon>
    </lineage>
</organism>
<dbReference type="Proteomes" id="UP001165243">
    <property type="component" value="Unassembled WGS sequence"/>
</dbReference>
<dbReference type="AlphaFoldDB" id="A0AAV5PD73"/>